<dbReference type="AlphaFoldDB" id="A0AAV4GCA8"/>
<evidence type="ECO:0000313" key="2">
    <source>
        <dbReference type="Proteomes" id="UP000762676"/>
    </source>
</evidence>
<sequence>MTSQFPSLNHPSNNPAASYTLSQAMQQEMFDDYNKNELVKRRRAALTLNKMSFVGSTTTCERWIDERLGVAPAHLCPPSRDFREGRGPYVVNGVPISRATNGCCVKDPCLCGSDVIFYNGHAYDQKPFLKARLITRPGNVMYLEGKLTPPFNPGKSPHIYGPYTKRGKRPMTMCFNENRFGKSLSRCCTTSTYGDNIPPYHSRRARELAFTDAGLPFGDTIGYFRFKPNKVCARNQAAVTKMTECCICEQGEYNPAQYAQDECPTFSACC</sequence>
<accession>A0AAV4GCA8</accession>
<evidence type="ECO:0000313" key="1">
    <source>
        <dbReference type="EMBL" id="GFR82100.1"/>
    </source>
</evidence>
<protein>
    <submittedName>
        <fullName evidence="1">Uncharacterized protein</fullName>
    </submittedName>
</protein>
<dbReference type="EMBL" id="BMAT01008308">
    <property type="protein sequence ID" value="GFR82100.1"/>
    <property type="molecule type" value="Genomic_DNA"/>
</dbReference>
<organism evidence="1 2">
    <name type="scientific">Elysia marginata</name>
    <dbReference type="NCBI Taxonomy" id="1093978"/>
    <lineage>
        <taxon>Eukaryota</taxon>
        <taxon>Metazoa</taxon>
        <taxon>Spiralia</taxon>
        <taxon>Lophotrochozoa</taxon>
        <taxon>Mollusca</taxon>
        <taxon>Gastropoda</taxon>
        <taxon>Heterobranchia</taxon>
        <taxon>Euthyneura</taxon>
        <taxon>Panpulmonata</taxon>
        <taxon>Sacoglossa</taxon>
        <taxon>Placobranchoidea</taxon>
        <taxon>Plakobranchidae</taxon>
        <taxon>Elysia</taxon>
    </lineage>
</organism>
<proteinExistence type="predicted"/>
<keyword evidence="2" id="KW-1185">Reference proteome</keyword>
<name>A0AAV4GCA8_9GAST</name>
<comment type="caution">
    <text evidence="1">The sequence shown here is derived from an EMBL/GenBank/DDBJ whole genome shotgun (WGS) entry which is preliminary data.</text>
</comment>
<gene>
    <name evidence="1" type="ORF">ElyMa_004089300</name>
</gene>
<reference evidence="1 2" key="1">
    <citation type="journal article" date="2021" name="Elife">
        <title>Chloroplast acquisition without the gene transfer in kleptoplastic sea slugs, Plakobranchus ocellatus.</title>
        <authorList>
            <person name="Maeda T."/>
            <person name="Takahashi S."/>
            <person name="Yoshida T."/>
            <person name="Shimamura S."/>
            <person name="Takaki Y."/>
            <person name="Nagai Y."/>
            <person name="Toyoda A."/>
            <person name="Suzuki Y."/>
            <person name="Arimoto A."/>
            <person name="Ishii H."/>
            <person name="Satoh N."/>
            <person name="Nishiyama T."/>
            <person name="Hasebe M."/>
            <person name="Maruyama T."/>
            <person name="Minagawa J."/>
            <person name="Obokata J."/>
            <person name="Shigenobu S."/>
        </authorList>
    </citation>
    <scope>NUCLEOTIDE SEQUENCE [LARGE SCALE GENOMIC DNA]</scope>
</reference>
<dbReference type="Proteomes" id="UP000762676">
    <property type="component" value="Unassembled WGS sequence"/>
</dbReference>